<keyword evidence="2" id="KW-1185">Reference proteome</keyword>
<sequence length="72" mass="8254">MKEKIANSDSQETFFLNFIDGNYEYVNSDEDDDLLDNDSTSFFSEGLASENFGTESTTNDCEIEMYTMSFWG</sequence>
<reference evidence="1" key="1">
    <citation type="submission" date="2021-06" db="EMBL/GenBank/DDBJ databases">
        <authorList>
            <person name="Kallberg Y."/>
            <person name="Tangrot J."/>
            <person name="Rosling A."/>
        </authorList>
    </citation>
    <scope>NUCLEOTIDE SEQUENCE</scope>
    <source>
        <strain evidence="1">MA453B</strain>
    </source>
</reference>
<feature type="non-terminal residue" evidence="1">
    <location>
        <position position="72"/>
    </location>
</feature>
<accession>A0A9N9IY11</accession>
<gene>
    <name evidence="1" type="ORF">DERYTH_LOCUS17309</name>
</gene>
<dbReference type="Proteomes" id="UP000789405">
    <property type="component" value="Unassembled WGS sequence"/>
</dbReference>
<name>A0A9N9IY11_9GLOM</name>
<dbReference type="AlphaFoldDB" id="A0A9N9IY11"/>
<organism evidence="1 2">
    <name type="scientific">Dentiscutata erythropus</name>
    <dbReference type="NCBI Taxonomy" id="1348616"/>
    <lineage>
        <taxon>Eukaryota</taxon>
        <taxon>Fungi</taxon>
        <taxon>Fungi incertae sedis</taxon>
        <taxon>Mucoromycota</taxon>
        <taxon>Glomeromycotina</taxon>
        <taxon>Glomeromycetes</taxon>
        <taxon>Diversisporales</taxon>
        <taxon>Gigasporaceae</taxon>
        <taxon>Dentiscutata</taxon>
    </lineage>
</organism>
<evidence type="ECO:0000313" key="1">
    <source>
        <dbReference type="EMBL" id="CAG8755742.1"/>
    </source>
</evidence>
<proteinExistence type="predicted"/>
<protein>
    <submittedName>
        <fullName evidence="1">7439_t:CDS:1</fullName>
    </submittedName>
</protein>
<dbReference type="EMBL" id="CAJVPY010016177">
    <property type="protein sequence ID" value="CAG8755742.1"/>
    <property type="molecule type" value="Genomic_DNA"/>
</dbReference>
<comment type="caution">
    <text evidence="1">The sequence shown here is derived from an EMBL/GenBank/DDBJ whole genome shotgun (WGS) entry which is preliminary data.</text>
</comment>
<evidence type="ECO:0000313" key="2">
    <source>
        <dbReference type="Proteomes" id="UP000789405"/>
    </source>
</evidence>